<dbReference type="RefSeq" id="WP_306719077.1">
    <property type="nucleotide sequence ID" value="NZ_CP092643.1"/>
</dbReference>
<dbReference type="AlphaFoldDB" id="A0AAP3VB69"/>
<comment type="caution">
    <text evidence="2">The sequence shown here is derived from an EMBL/GenBank/DDBJ whole genome shotgun (WGS) entry which is preliminary data.</text>
</comment>
<evidence type="ECO:0000313" key="2">
    <source>
        <dbReference type="EMBL" id="MDB8019214.1"/>
    </source>
</evidence>
<accession>A0AAP3VB69</accession>
<name>A0AAP3VB69_9FIRM</name>
<dbReference type="Proteomes" id="UP001197684">
    <property type="component" value="Unassembled WGS sequence"/>
</dbReference>
<dbReference type="EMBL" id="JAJCJK010000006">
    <property type="protein sequence ID" value="MCB6937876.1"/>
    <property type="molecule type" value="Genomic_DNA"/>
</dbReference>
<proteinExistence type="predicted"/>
<evidence type="ECO:0000313" key="3">
    <source>
        <dbReference type="Proteomes" id="UP001212823"/>
    </source>
</evidence>
<protein>
    <submittedName>
        <fullName evidence="2">DUF3879 family protein</fullName>
    </submittedName>
</protein>
<organism evidence="2 3">
    <name type="scientific">Agathobacter rectalis</name>
    <dbReference type="NCBI Taxonomy" id="39491"/>
    <lineage>
        <taxon>Bacteria</taxon>
        <taxon>Bacillati</taxon>
        <taxon>Bacillota</taxon>
        <taxon>Clostridia</taxon>
        <taxon>Lachnospirales</taxon>
        <taxon>Lachnospiraceae</taxon>
        <taxon>Agathobacter</taxon>
    </lineage>
</organism>
<sequence length="231" mass="26519">MLKKKMDFRVIYQGEKIMLIVREFSNRFQQMSGMPINSNETKERLKAAGIDINSKQYRAVMSEMSRDGGGGYTTISAIKKRMSRYDKDGDWINPRTGLAGLLVTDKNCASKNRIVSISESIMDEMFESTKKEFFMENGVHNGDTTNRSEIYQKLYQQTEKNDRLAAGYTLEEYERQYWQAFTDAVKVADPKWEAGKPIMPGVLDRITSKSIDALLVKSGSQLIRKSFERMI</sequence>
<dbReference type="Proteomes" id="UP001212823">
    <property type="component" value="Unassembled WGS sequence"/>
</dbReference>
<dbReference type="GeneID" id="86988168"/>
<reference evidence="1" key="1">
    <citation type="submission" date="2021-10" db="EMBL/GenBank/DDBJ databases">
        <title>Collection of gut derived symbiotic bacterial strains cultured from healthy donors.</title>
        <authorList>
            <person name="Lin H."/>
            <person name="Littmann E."/>
            <person name="Kohout C."/>
            <person name="Pamer E.G."/>
        </authorList>
    </citation>
    <scope>NUCLEOTIDE SEQUENCE</scope>
    <source>
        <strain evidence="1">DFI.9.42</strain>
    </source>
</reference>
<dbReference type="Pfam" id="PF12995">
    <property type="entry name" value="DUF3879"/>
    <property type="match status" value="1"/>
</dbReference>
<evidence type="ECO:0000313" key="1">
    <source>
        <dbReference type="EMBL" id="MCB6937876.1"/>
    </source>
</evidence>
<gene>
    <name evidence="1" type="ORF">LIZ56_05540</name>
    <name evidence="2" type="ORF">PNE45_14470</name>
</gene>
<reference evidence="2" key="2">
    <citation type="submission" date="2023-01" db="EMBL/GenBank/DDBJ databases">
        <title>Human gut microbiome strain richness.</title>
        <authorList>
            <person name="Chen-Liaw A."/>
        </authorList>
    </citation>
    <scope>NUCLEOTIDE SEQUENCE</scope>
    <source>
        <strain evidence="2">1001283st1_D2_1001283B150209_150212</strain>
    </source>
</reference>
<dbReference type="InterPro" id="IPR024540">
    <property type="entry name" value="DUF3879"/>
</dbReference>
<dbReference type="EMBL" id="JAQLYE010000039">
    <property type="protein sequence ID" value="MDB8019214.1"/>
    <property type="molecule type" value="Genomic_DNA"/>
</dbReference>